<organism evidence="1 2">
    <name type="scientific">Staphylococcus pettenkoferi</name>
    <dbReference type="NCBI Taxonomy" id="170573"/>
    <lineage>
        <taxon>Bacteria</taxon>
        <taxon>Bacillati</taxon>
        <taxon>Bacillota</taxon>
        <taxon>Bacilli</taxon>
        <taxon>Bacillales</taxon>
        <taxon>Staphylococcaceae</taxon>
        <taxon>Staphylococcus</taxon>
    </lineage>
</organism>
<reference evidence="1" key="1">
    <citation type="journal article" date="2022" name="Int. J. Mol. Sci.">
        <title>Phenotypic and Genotypic Virulence Characterisation of Staphylococcus pettenkoferi Strains Isolated from Human Bloodstream and Diabetic Foot Infections.</title>
        <authorList>
            <person name="Magnan C."/>
            <person name="Ahmad-Mansour N."/>
            <person name="Pouget C."/>
            <person name="Morsli M."/>
            <person name="Huc-Brandt S."/>
            <person name="Pantel A."/>
            <person name="Dunyach-Remy C."/>
            <person name="Sotto A."/>
            <person name="Molle V."/>
            <person name="Lavigne J.-P."/>
        </authorList>
    </citation>
    <scope>NUCLEOTIDE SEQUENCE</scope>
    <source>
        <strain evidence="1">NSP012P</strain>
    </source>
</reference>
<dbReference type="EMBL" id="JANSLD010000027">
    <property type="protein sequence ID" value="MCY1583323.1"/>
    <property type="molecule type" value="Genomic_DNA"/>
</dbReference>
<comment type="caution">
    <text evidence="1">The sequence shown here is derived from an EMBL/GenBank/DDBJ whole genome shotgun (WGS) entry which is preliminary data.</text>
</comment>
<keyword evidence="2" id="KW-1185">Reference proteome</keyword>
<protein>
    <submittedName>
        <fullName evidence="1">Uncharacterized protein</fullName>
    </submittedName>
</protein>
<evidence type="ECO:0000313" key="2">
    <source>
        <dbReference type="Proteomes" id="UP001072952"/>
    </source>
</evidence>
<name>A0ABT4BKX8_9STAP</name>
<dbReference type="Proteomes" id="UP001072952">
    <property type="component" value="Unassembled WGS sequence"/>
</dbReference>
<reference evidence="1" key="2">
    <citation type="submission" date="2022-08" db="EMBL/GenBank/DDBJ databases">
        <authorList>
            <person name="Magnan C."/>
        </authorList>
    </citation>
    <scope>NUCLEOTIDE SEQUENCE</scope>
    <source>
        <strain evidence="1">NSP012P</strain>
    </source>
</reference>
<evidence type="ECO:0000313" key="1">
    <source>
        <dbReference type="EMBL" id="MCY1583323.1"/>
    </source>
</evidence>
<dbReference type="RefSeq" id="WP_145458174.1">
    <property type="nucleotide sequence ID" value="NZ_JANSLD010000027.1"/>
</dbReference>
<accession>A0ABT4BKX8</accession>
<gene>
    <name evidence="1" type="ORF">NW133_07250</name>
</gene>
<sequence>MKTYKALVFQRREDGLYIDFQGEFTSNINYAYFIVNDEGTTPSKDVNDAPIQKLLRKEREREEELEFLGTTQPTNFFKPSLWLKHCDLVETDISESQYYEFTEPYKDVQRSEPSPEVYDV</sequence>
<proteinExistence type="predicted"/>